<feature type="coiled-coil region" evidence="1">
    <location>
        <begin position="1702"/>
        <end position="1803"/>
    </location>
</feature>
<gene>
    <name evidence="3" type="ORF">KN71_002230</name>
</gene>
<evidence type="ECO:0000256" key="1">
    <source>
        <dbReference type="SAM" id="Coils"/>
    </source>
</evidence>
<feature type="coiled-coil region" evidence="1">
    <location>
        <begin position="831"/>
        <end position="880"/>
    </location>
</feature>
<dbReference type="OrthoDB" id="9766710at2"/>
<feature type="coiled-coil region" evidence="1">
    <location>
        <begin position="926"/>
        <end position="1023"/>
    </location>
</feature>
<feature type="coiled-coil region" evidence="1">
    <location>
        <begin position="1936"/>
        <end position="2003"/>
    </location>
</feature>
<feature type="coiled-coil region" evidence="1">
    <location>
        <begin position="540"/>
        <end position="584"/>
    </location>
</feature>
<feature type="coiled-coil region" evidence="1">
    <location>
        <begin position="1845"/>
        <end position="1872"/>
    </location>
</feature>
<feature type="signal peptide" evidence="2">
    <location>
        <begin position="1"/>
        <end position="24"/>
    </location>
</feature>
<keyword evidence="1" id="KW-0175">Coiled coil</keyword>
<sequence>MNKKIGILLSISLLATAATTATIAAIAAKGKFKKQQELKQNIEKSKAELNKAKSILDKLLKSDYAKNVNKLEESKILDNAKIDENSSLQDIKNKTKQVKEAINSLTQKILERKQKEQQNQNDKKTLDKLRLDFANAKEELQALINSKDGKSVDTTKATEVLKNTKITNSSATFQVLQAVQTIKKATKELQEAIKFKKQQEFNEFNKIKQELTDYIANDLKDLKYKDIKAKAQKSIEKVSDININSSFISDIQQATKLLIDAKKQAIIEVEKINKSSELDKYNIVKSKLEQLIKTEDAQMIKSANEKAKKILAENTTKDTTLSSEEFKTRRINLENALEELKEAIKNEKNIQKQEFEAKKQELKTLLESKWSKDIDKKNETTVFNNAKIDDSDSIKEIKEATKEVQGAIDSLIQKMDEKNKLNPSYAKEKFEKTQKQLQDLINSEDAKFIDTNKASETLKNTKITSTSSIDEINQAIKTLKDAIVELKNAINGAKEDSIKEFDKVKKDLEVLVGSEDAKPIEKRTEIGILANTYILERDTIKQIKEKTEAIKKAILSLNKKIANVKALKNELQKFNDIKVALEQLIKTDDAKEVGTEEASKALDNNKVNENSTLEEITKATKALEDAKSKLDQEIKAKKETEFNNLTVEKGKLNELIAKSTDASAKAIEEAKKVLTEVEKLNNSSPINLLKNAVIKTKDAIEKLNNNVAQEKDKKAKLVEFSSIKTQLEELIAKDDAIQAGVKEAKKALQDNKADENSAVEEITKAIKALQEAKVALEQKISNAQEKAKQEFDTKKEQLKTLIGSSDANNISDKTNELNVLTNTSISKTDSIKEIKQKTSTIEDAIKTLNKKVQDKKNEKIQEFEKAKESLKKLVKEEDAKEVGIDSANEALKTEVDEKLTIEEIKNAISKISSEETKLKSSIESAKQQAKETFDSKKQELKSLLDSATSEVDKKVEEEKYNKTTIDNDSTIKQIKQKTSDIEKAITTLKEKIAKVKGDKAVELQKFNLVKQQLEELIAKEDAKEVGTSKAEEALKNTVVDKNSTIDAISKATKALEGVKTELTQNIIDAKNNATKTFNDKKDELKKLLELSDAKSVDNKKESDVLKDNSIDSNTPIKEIKTKTEKITEAINSLTTSIKNKKDEEFNKYNDIKTSLENLIKEEDAVQVGIADVQKTLSENNVDKTTTIEKIQHSTEALTHAKEELQKLIDNTKKQLTNEFETKKSELEKLISLPDANNVDKKDELSIFGNTSITNSDSIKQIKEKIVKIQNALESLTNKISKQKEQELEKYNTTKTALEQLINTDDAKEVDTIEATAALTKNSADKNSTLEEITKATKALGDAKSKLDQEIKTKKEAEFNNLTKAKTELSNLITKQAPAEAISNAKKVLEEINGLSLSNDSSIKSLKDATQKIKDANQALKQAIEKLEAEKTKELQKFNEAKNALENLVKEEDAIQTGVDVAKKALEDNNANENSTLEEITSATKALEDAKSKLDQEIKAKKEAEFNNLTDAKIELSNLIKSNNKQAPADAISDAQKTLDEIDKLNLTNVSTIKSLKDATQKIKDANEALKQAIEKLEAEKTEKLQKFNEAKKALEDLIKDEDAKEVGTTNAEDALKTNVVDKNSTLDEITNATKALEDAKSKLEQEIKTKKEAEFNNLTNAKTELSDLITSSSNQAPDEAISNAKKVLEEINGLNLSNDSSIKSLKDATQKIKDANEALKQAIEKLEAEKTEKLQKFNEAKKALEDLIKDEDAKEVDTTDANAAITKNKADKNSTLEEITNATKALEDAKSKLEQEIKTQKAAEFNNLTNAKAELSNLITKQAPAEAISKAKKVLEEINSLSLNNDSSIKSLKDATQKIKDAETQLTAEIEKTEKLKEFGEARKSLRELIKDDDAKEVETSKAKEALKTNKVDENSSIEEIIKATKALEDAKFELNQEIRVQKDRLMDKLNAKNKKLEALLNTENLDDLMSIEGLDGLSADEIKNKLEDAKKLLQEAKGLSENSKITNIKQKIQKIDEFVGKLESRISNMLKIKGGLVSVINSNIEQLKKFKAKKFNNNFISKLNEKLNSNIFNNLSRNMKLADLKKIEEDSVNLLRLVKLQEKYENDDKLSPSLQKKLVKEFEKILDKETIPSDSEITELENKLEKIIEEDPTTPFTTAFSNLQKETKNTKELIENLVPQSVKEELDGFKKLQSCINDALKMIEDGYNSALQKEDLDALKVETSKINNLNELIKLFYTYWKQFKYLISDKHDQREVFKRGIKDADEAINALGQINLNQDLGNDKLMKEKIKDIEEKLATAQSLTKDHFKR</sequence>
<keyword evidence="2" id="KW-0732">Signal</keyword>
<accession>A0A454C9Y3</accession>
<dbReference type="EMBL" id="CP033021">
    <property type="protein sequence ID" value="AYN65498.1"/>
    <property type="molecule type" value="Genomic_DNA"/>
</dbReference>
<feature type="coiled-coil region" evidence="1">
    <location>
        <begin position="1402"/>
        <end position="1506"/>
    </location>
</feature>
<feature type="coiled-coil region" evidence="1">
    <location>
        <begin position="1190"/>
        <end position="1232"/>
    </location>
</feature>
<feature type="coiled-coil region" evidence="1">
    <location>
        <begin position="1552"/>
        <end position="1656"/>
    </location>
</feature>
<feature type="chain" id="PRO_5019532873" description="Variable membrane protein" evidence="2">
    <location>
        <begin position="25"/>
        <end position="2311"/>
    </location>
</feature>
<feature type="coiled-coil region" evidence="1">
    <location>
        <begin position="613"/>
        <end position="720"/>
    </location>
</feature>
<evidence type="ECO:0000313" key="3">
    <source>
        <dbReference type="EMBL" id="AYN65498.1"/>
    </source>
</evidence>
<protein>
    <recommendedName>
        <fullName evidence="5">Variable membrane protein</fullName>
    </recommendedName>
</protein>
<organism evidence="3 4">
    <name type="scientific">Metamycoplasma hominis</name>
    <name type="common">Mycoplasma hominis</name>
    <dbReference type="NCBI Taxonomy" id="2098"/>
    <lineage>
        <taxon>Bacteria</taxon>
        <taxon>Bacillati</taxon>
        <taxon>Mycoplasmatota</taxon>
        <taxon>Mycoplasmoidales</taxon>
        <taxon>Metamycoplasmataceae</taxon>
        <taxon>Metamycoplasma</taxon>
    </lineage>
</organism>
<dbReference type="RefSeq" id="WP_036439335.1">
    <property type="nucleotide sequence ID" value="NZ_CP033021.1"/>
</dbReference>
<feature type="coiled-coil region" evidence="1">
    <location>
        <begin position="469"/>
        <end position="496"/>
    </location>
</feature>
<evidence type="ECO:0000256" key="2">
    <source>
        <dbReference type="SAM" id="SignalP"/>
    </source>
</evidence>
<feature type="coiled-coil region" evidence="1">
    <location>
        <begin position="32"/>
        <end position="62"/>
    </location>
</feature>
<feature type="coiled-coil region" evidence="1">
    <location>
        <begin position="88"/>
        <end position="146"/>
    </location>
</feature>
<dbReference type="Proteomes" id="UP000029712">
    <property type="component" value="Chromosome"/>
</dbReference>
<feature type="coiled-coil region" evidence="1">
    <location>
        <begin position="1258"/>
        <end position="1300"/>
    </location>
</feature>
<reference evidence="3 4" key="1">
    <citation type="submission" date="2014-08" db="EMBL/GenBank/DDBJ databases">
        <authorList>
            <person name="Kuleshov K."/>
            <person name="Dedkov V."/>
            <person name="Markelov M."/>
            <person name="Pimkina E."/>
        </authorList>
    </citation>
    <scope>NUCLEOTIDE SEQUENCE [LARGE SCALE GENOMIC DNA]</scope>
    <source>
        <strain evidence="4">TOA</strain>
    </source>
</reference>
<evidence type="ECO:0008006" key="5">
    <source>
        <dbReference type="Google" id="ProtNLM"/>
    </source>
</evidence>
<reference evidence="3 4" key="2">
    <citation type="submission" date="2018-10" db="EMBL/GenBank/DDBJ databases">
        <title>Detection and isolation of Mycoplasma hominis as a predominant microorganism from pelvic cavity of patient with salpingitis and tubo-ovarian abscess.</title>
        <authorList>
            <person name="Guschin A.E."/>
            <person name="Khayrullina G.A."/>
            <person name="Rakovskaya I.V."/>
            <person name="Shelenkov A.A."/>
            <person name="Shagin D.A."/>
        </authorList>
    </citation>
    <scope>NUCLEOTIDE SEQUENCE [LARGE SCALE GENOMIC DNA]</scope>
    <source>
        <strain evidence="4">TOA</strain>
    </source>
</reference>
<feature type="coiled-coil region" evidence="1">
    <location>
        <begin position="745"/>
        <end position="793"/>
    </location>
</feature>
<proteinExistence type="predicted"/>
<feature type="coiled-coil region" evidence="1">
    <location>
        <begin position="323"/>
        <end position="365"/>
    </location>
</feature>
<name>A0A454C9Y3_METHO</name>
<evidence type="ECO:0000313" key="4">
    <source>
        <dbReference type="Proteomes" id="UP000029712"/>
    </source>
</evidence>